<reference evidence="2" key="1">
    <citation type="submission" date="2020-09" db="EMBL/GenBank/DDBJ databases">
        <authorList>
            <person name="Kim M.K."/>
        </authorList>
    </citation>
    <scope>NUCLEOTIDE SEQUENCE</scope>
    <source>
        <strain evidence="2">BT664</strain>
    </source>
</reference>
<organism evidence="2 3">
    <name type="scientific">Hymenobacter montanus</name>
    <dbReference type="NCBI Taxonomy" id="2771359"/>
    <lineage>
        <taxon>Bacteria</taxon>
        <taxon>Pseudomonadati</taxon>
        <taxon>Bacteroidota</taxon>
        <taxon>Cytophagia</taxon>
        <taxon>Cytophagales</taxon>
        <taxon>Hymenobacteraceae</taxon>
        <taxon>Hymenobacter</taxon>
    </lineage>
</organism>
<evidence type="ECO:0000256" key="1">
    <source>
        <dbReference type="SAM" id="Phobius"/>
    </source>
</evidence>
<name>A0A927BCW0_9BACT</name>
<dbReference type="EMBL" id="JACXAD010000011">
    <property type="protein sequence ID" value="MBD2768472.1"/>
    <property type="molecule type" value="Genomic_DNA"/>
</dbReference>
<protein>
    <submittedName>
        <fullName evidence="2">Uncharacterized protein</fullName>
    </submittedName>
</protein>
<keyword evidence="1" id="KW-0812">Transmembrane</keyword>
<keyword evidence="1" id="KW-0472">Membrane</keyword>
<evidence type="ECO:0000313" key="3">
    <source>
        <dbReference type="Proteomes" id="UP000612233"/>
    </source>
</evidence>
<sequence length="45" mass="4997">MEKDKASAGFELELKIRMPPKLFKWLLWLLAGGGALSAAASHWIN</sequence>
<dbReference type="RefSeq" id="WP_191005287.1">
    <property type="nucleotide sequence ID" value="NZ_JACXAD010000011.1"/>
</dbReference>
<dbReference type="Proteomes" id="UP000612233">
    <property type="component" value="Unassembled WGS sequence"/>
</dbReference>
<comment type="caution">
    <text evidence="2">The sequence shown here is derived from an EMBL/GenBank/DDBJ whole genome shotgun (WGS) entry which is preliminary data.</text>
</comment>
<dbReference type="AlphaFoldDB" id="A0A927BCW0"/>
<feature type="transmembrane region" description="Helical" evidence="1">
    <location>
        <begin position="25"/>
        <end position="44"/>
    </location>
</feature>
<keyword evidence="3" id="KW-1185">Reference proteome</keyword>
<accession>A0A927BCW0</accession>
<proteinExistence type="predicted"/>
<gene>
    <name evidence="2" type="ORF">IC235_11280</name>
</gene>
<keyword evidence="1" id="KW-1133">Transmembrane helix</keyword>
<evidence type="ECO:0000313" key="2">
    <source>
        <dbReference type="EMBL" id="MBD2768472.1"/>
    </source>
</evidence>